<dbReference type="Proteomes" id="UP000000442">
    <property type="component" value="Chromosome"/>
</dbReference>
<dbReference type="SMART" id="SM00926">
    <property type="entry name" value="Molybdop_Fe4S4"/>
    <property type="match status" value="1"/>
</dbReference>
<dbReference type="RefSeq" id="WP_015905195.1">
    <property type="nucleotide sequence ID" value="NC_012108.1"/>
</dbReference>
<evidence type="ECO:0000256" key="1">
    <source>
        <dbReference type="ARBA" id="ARBA00001966"/>
    </source>
</evidence>
<dbReference type="InterPro" id="IPR006963">
    <property type="entry name" value="Mopterin_OxRdtase_4Fe-4S_dom"/>
</dbReference>
<dbReference type="AlphaFoldDB" id="C0QMB6"/>
<dbReference type="Gene3D" id="2.20.25.90">
    <property type="entry name" value="ADC-like domains"/>
    <property type="match status" value="1"/>
</dbReference>
<reference evidence="10 11" key="1">
    <citation type="journal article" date="2009" name="Environ. Microbiol.">
        <title>Genome sequence of Desulfobacterium autotrophicum HRM2, a marine sulfate reducer oxidizing organic carbon completely to carbon dioxide.</title>
        <authorList>
            <person name="Strittmatter A.W."/>
            <person name="Liesegang H."/>
            <person name="Rabus R."/>
            <person name="Decker I."/>
            <person name="Amann J."/>
            <person name="Andres S."/>
            <person name="Henne A."/>
            <person name="Fricke W.F."/>
            <person name="Martinez-Arias R."/>
            <person name="Bartels D."/>
            <person name="Goesmann A."/>
            <person name="Krause L."/>
            <person name="Puehler A."/>
            <person name="Klenk H.P."/>
            <person name="Richter M."/>
            <person name="Schuler M."/>
            <person name="Gloeckner F.O."/>
            <person name="Meyerdierks A."/>
            <person name="Gottschalk G."/>
            <person name="Amann R."/>
        </authorList>
    </citation>
    <scope>NUCLEOTIDE SEQUENCE [LARGE SCALE GENOMIC DNA]</scope>
    <source>
        <strain evidence="11">ATCC 43914 / DSM 3382 / HRM2</strain>
    </source>
</reference>
<name>C0QMB6_DESAH</name>
<proteinExistence type="inferred from homology"/>
<gene>
    <name evidence="10" type="ordered locus">HRM2_33580</name>
</gene>
<keyword evidence="8" id="KW-0411">Iron-sulfur</keyword>
<dbReference type="EMBL" id="CP001087">
    <property type="protein sequence ID" value="ACN16433.1"/>
    <property type="molecule type" value="Genomic_DNA"/>
</dbReference>
<evidence type="ECO:0000313" key="11">
    <source>
        <dbReference type="Proteomes" id="UP000000442"/>
    </source>
</evidence>
<comment type="similarity">
    <text evidence="3">Belongs to the prokaryotic molybdopterin-containing oxidoreductase family.</text>
</comment>
<dbReference type="STRING" id="177437.HRM2_33580"/>
<evidence type="ECO:0000313" key="10">
    <source>
        <dbReference type="EMBL" id="ACN16433.1"/>
    </source>
</evidence>
<keyword evidence="11" id="KW-1185">Reference proteome</keyword>
<evidence type="ECO:0000256" key="3">
    <source>
        <dbReference type="ARBA" id="ARBA00010312"/>
    </source>
</evidence>
<evidence type="ECO:0000256" key="5">
    <source>
        <dbReference type="ARBA" id="ARBA00022723"/>
    </source>
</evidence>
<evidence type="ECO:0000256" key="2">
    <source>
        <dbReference type="ARBA" id="ARBA00004196"/>
    </source>
</evidence>
<dbReference type="PANTHER" id="PTHR43598">
    <property type="entry name" value="TUNGSTEN-CONTAINING FORMYLMETHANOFURAN DEHYDROGENASE 2 SUBUNIT B"/>
    <property type="match status" value="1"/>
</dbReference>
<dbReference type="InterPro" id="IPR006656">
    <property type="entry name" value="Mopterin_OxRdtase"/>
</dbReference>
<comment type="cofactor">
    <cofactor evidence="1">
        <name>[4Fe-4S] cluster</name>
        <dbReference type="ChEBI" id="CHEBI:49883"/>
    </cofactor>
</comment>
<protein>
    <submittedName>
        <fullName evidence="10">Dimethyl sulfoxide reductase</fullName>
    </submittedName>
</protein>
<evidence type="ECO:0000256" key="6">
    <source>
        <dbReference type="ARBA" id="ARBA00023002"/>
    </source>
</evidence>
<keyword evidence="7" id="KW-0408">Iron</keyword>
<evidence type="ECO:0000259" key="9">
    <source>
        <dbReference type="PROSITE" id="PS51669"/>
    </source>
</evidence>
<keyword evidence="6" id="KW-0560">Oxidoreductase</keyword>
<sequence length="152" mass="16634">MNYEQAIEVARARGEKVVPTVCGMCGPGGPGGGCGIYAFSKNGKFLRVAGMDECPNNRGALCAKAHTAPQWVYSQDRLTHPLRRIGKKGEGKFEKISWDEAIAHIAEVLLHQKREYGPESLAILSPAKRSYSEYLQRFAVVHGVDSSFSIPL</sequence>
<dbReference type="Pfam" id="PF04879">
    <property type="entry name" value="Molybdop_Fe4S4"/>
    <property type="match status" value="1"/>
</dbReference>
<evidence type="ECO:0000256" key="8">
    <source>
        <dbReference type="ARBA" id="ARBA00023014"/>
    </source>
</evidence>
<dbReference type="GO" id="GO:0030313">
    <property type="term" value="C:cell envelope"/>
    <property type="evidence" value="ECO:0007669"/>
    <property type="project" value="UniProtKB-SubCell"/>
</dbReference>
<keyword evidence="5" id="KW-0479">Metal-binding</keyword>
<dbReference type="PANTHER" id="PTHR43598:SF5">
    <property type="entry name" value="DMSO REDUCTASE CHAIN A"/>
    <property type="match status" value="1"/>
</dbReference>
<evidence type="ECO:0000256" key="7">
    <source>
        <dbReference type="ARBA" id="ARBA00023004"/>
    </source>
</evidence>
<dbReference type="SUPFAM" id="SSF53706">
    <property type="entry name" value="Formate dehydrogenase/DMSO reductase, domains 1-3"/>
    <property type="match status" value="1"/>
</dbReference>
<dbReference type="GO" id="GO:0046872">
    <property type="term" value="F:metal ion binding"/>
    <property type="evidence" value="ECO:0007669"/>
    <property type="project" value="UniProtKB-KW"/>
</dbReference>
<dbReference type="eggNOG" id="COG0243">
    <property type="taxonomic scope" value="Bacteria"/>
</dbReference>
<dbReference type="PROSITE" id="PS51669">
    <property type="entry name" value="4FE4S_MOW_BIS_MGD"/>
    <property type="match status" value="1"/>
</dbReference>
<dbReference type="Gene3D" id="3.40.50.740">
    <property type="match status" value="1"/>
</dbReference>
<dbReference type="HOGENOM" id="CLU_1719363_0_0_7"/>
<dbReference type="Pfam" id="PF00384">
    <property type="entry name" value="Molybdopterin"/>
    <property type="match status" value="1"/>
</dbReference>
<dbReference type="GO" id="GO:0051539">
    <property type="term" value="F:4 iron, 4 sulfur cluster binding"/>
    <property type="evidence" value="ECO:0007669"/>
    <property type="project" value="UniProtKB-KW"/>
</dbReference>
<feature type="domain" description="4Fe-4S Mo/W bis-MGD-type" evidence="9">
    <location>
        <begin position="15"/>
        <end position="76"/>
    </location>
</feature>
<dbReference type="KEGG" id="dat:HRM2_33580"/>
<evidence type="ECO:0000256" key="4">
    <source>
        <dbReference type="ARBA" id="ARBA00022485"/>
    </source>
</evidence>
<accession>C0QMB6</accession>
<keyword evidence="4" id="KW-0004">4Fe-4S</keyword>
<dbReference type="GO" id="GO:0016491">
    <property type="term" value="F:oxidoreductase activity"/>
    <property type="evidence" value="ECO:0007669"/>
    <property type="project" value="UniProtKB-KW"/>
</dbReference>
<comment type="subcellular location">
    <subcellularLocation>
        <location evidence="2">Cell envelope</location>
    </subcellularLocation>
</comment>
<organism evidence="10 11">
    <name type="scientific">Desulforapulum autotrophicum (strain ATCC 43914 / DSM 3382 / VKM B-1955 / HRM2)</name>
    <name type="common">Desulfobacterium autotrophicum</name>
    <dbReference type="NCBI Taxonomy" id="177437"/>
    <lineage>
        <taxon>Bacteria</taxon>
        <taxon>Pseudomonadati</taxon>
        <taxon>Thermodesulfobacteriota</taxon>
        <taxon>Desulfobacteria</taxon>
        <taxon>Desulfobacterales</taxon>
        <taxon>Desulfobacteraceae</taxon>
        <taxon>Desulforapulum</taxon>
    </lineage>
</organism>